<dbReference type="InterPro" id="IPR012349">
    <property type="entry name" value="Split_barrel_FMN-bd"/>
</dbReference>
<proteinExistence type="inferred from homology"/>
<comment type="similarity">
    <text evidence="1">Belongs to the F420H(2)-dependent quinone reductase family.</text>
</comment>
<dbReference type="GO" id="GO:0005886">
    <property type="term" value="C:plasma membrane"/>
    <property type="evidence" value="ECO:0007669"/>
    <property type="project" value="TreeGrafter"/>
</dbReference>
<evidence type="ECO:0000256" key="2">
    <source>
        <dbReference type="ARBA" id="ARBA00049106"/>
    </source>
</evidence>
<dbReference type="GO" id="GO:0016491">
    <property type="term" value="F:oxidoreductase activity"/>
    <property type="evidence" value="ECO:0007669"/>
    <property type="project" value="InterPro"/>
</dbReference>
<protein>
    <submittedName>
        <fullName evidence="3">Nitroreductase family deazaflavin-dependent oxidoreductase</fullName>
    </submittedName>
</protein>
<dbReference type="PANTHER" id="PTHR39428">
    <property type="entry name" value="F420H(2)-DEPENDENT QUINONE REDUCTASE RV1261C"/>
    <property type="match status" value="1"/>
</dbReference>
<dbReference type="RefSeq" id="WP_123235278.1">
    <property type="nucleotide sequence ID" value="NZ_RJSG01000003.1"/>
</dbReference>
<dbReference type="GO" id="GO:0070967">
    <property type="term" value="F:coenzyme F420 binding"/>
    <property type="evidence" value="ECO:0007669"/>
    <property type="project" value="TreeGrafter"/>
</dbReference>
<sequence length="157" mass="17595">MQNKPKGLDDPGTVKFMKVMAAVNVWLFRRTGGRLGSHWRIGAGFRNPVPICLLEHTGRKTGLARTTPLVYLEDGPNVVVVASQAGRPENPMWFLNVVANPDVTVQVGRSRRAMRAKVADTAERAVLWPRLVDLYADYASYQSWTEREIPVVVLEPR</sequence>
<name>A0A3N0DQS1_9ACTN</name>
<dbReference type="EMBL" id="RJSG01000003">
    <property type="protein sequence ID" value="RNL77693.1"/>
    <property type="molecule type" value="Genomic_DNA"/>
</dbReference>
<dbReference type="InterPro" id="IPR004378">
    <property type="entry name" value="F420H2_quin_Rdtase"/>
</dbReference>
<dbReference type="OrthoDB" id="8225825at2"/>
<dbReference type="Gene3D" id="2.30.110.10">
    <property type="entry name" value="Electron Transport, Fmn-binding Protein, Chain A"/>
    <property type="match status" value="1"/>
</dbReference>
<evidence type="ECO:0000313" key="3">
    <source>
        <dbReference type="EMBL" id="RNL77693.1"/>
    </source>
</evidence>
<dbReference type="PANTHER" id="PTHR39428:SF3">
    <property type="entry name" value="DEAZAFLAVIN-DEPENDENT NITROREDUCTASE"/>
    <property type="match status" value="1"/>
</dbReference>
<dbReference type="NCBIfam" id="TIGR00026">
    <property type="entry name" value="hi_GC_TIGR00026"/>
    <property type="match status" value="1"/>
</dbReference>
<gene>
    <name evidence="3" type="ORF">EFL95_16945</name>
</gene>
<dbReference type="AlphaFoldDB" id="A0A3N0DQS1"/>
<dbReference type="Proteomes" id="UP000277094">
    <property type="component" value="Unassembled WGS sequence"/>
</dbReference>
<organism evidence="3 4">
    <name type="scientific">Nocardioides marmorisolisilvae</name>
    <dbReference type="NCBI Taxonomy" id="1542737"/>
    <lineage>
        <taxon>Bacteria</taxon>
        <taxon>Bacillati</taxon>
        <taxon>Actinomycetota</taxon>
        <taxon>Actinomycetes</taxon>
        <taxon>Propionibacteriales</taxon>
        <taxon>Nocardioidaceae</taxon>
        <taxon>Nocardioides</taxon>
    </lineage>
</organism>
<reference evidence="3 4" key="1">
    <citation type="submission" date="2018-11" db="EMBL/GenBank/DDBJ databases">
        <authorList>
            <person name="Li F."/>
        </authorList>
    </citation>
    <scope>NUCLEOTIDE SEQUENCE [LARGE SCALE GENOMIC DNA]</scope>
    <source>
        <strain evidence="3 4">KIS18-7</strain>
    </source>
</reference>
<comment type="caution">
    <text evidence="3">The sequence shown here is derived from an EMBL/GenBank/DDBJ whole genome shotgun (WGS) entry which is preliminary data.</text>
</comment>
<keyword evidence="4" id="KW-1185">Reference proteome</keyword>
<evidence type="ECO:0000256" key="1">
    <source>
        <dbReference type="ARBA" id="ARBA00008710"/>
    </source>
</evidence>
<evidence type="ECO:0000313" key="4">
    <source>
        <dbReference type="Proteomes" id="UP000277094"/>
    </source>
</evidence>
<accession>A0A3N0DQS1</accession>
<comment type="catalytic activity">
    <reaction evidence="2">
        <text>oxidized coenzyme F420-(gamma-L-Glu)(n) + a quinol + H(+) = reduced coenzyme F420-(gamma-L-Glu)(n) + a quinone</text>
        <dbReference type="Rhea" id="RHEA:39663"/>
        <dbReference type="Rhea" id="RHEA-COMP:12939"/>
        <dbReference type="Rhea" id="RHEA-COMP:14378"/>
        <dbReference type="ChEBI" id="CHEBI:15378"/>
        <dbReference type="ChEBI" id="CHEBI:24646"/>
        <dbReference type="ChEBI" id="CHEBI:132124"/>
        <dbReference type="ChEBI" id="CHEBI:133980"/>
        <dbReference type="ChEBI" id="CHEBI:139511"/>
    </reaction>
</comment>
<dbReference type="Pfam" id="PF04075">
    <property type="entry name" value="F420H2_quin_red"/>
    <property type="match status" value="1"/>
</dbReference>